<accession>A0ABN2HT02</accession>
<dbReference type="RefSeq" id="WP_344312668.1">
    <property type="nucleotide sequence ID" value="NZ_BAAANY010000019.1"/>
</dbReference>
<dbReference type="Proteomes" id="UP001500618">
    <property type="component" value="Unassembled WGS sequence"/>
</dbReference>
<evidence type="ECO:0008006" key="3">
    <source>
        <dbReference type="Google" id="ProtNLM"/>
    </source>
</evidence>
<keyword evidence="2" id="KW-1185">Reference proteome</keyword>
<comment type="caution">
    <text evidence="1">The sequence shown here is derived from an EMBL/GenBank/DDBJ whole genome shotgun (WGS) entry which is preliminary data.</text>
</comment>
<evidence type="ECO:0000313" key="1">
    <source>
        <dbReference type="EMBL" id="GAA1692658.1"/>
    </source>
</evidence>
<evidence type="ECO:0000313" key="2">
    <source>
        <dbReference type="Proteomes" id="UP001500618"/>
    </source>
</evidence>
<organism evidence="1 2">
    <name type="scientific">Fodinicola feengrottensis</name>
    <dbReference type="NCBI Taxonomy" id="435914"/>
    <lineage>
        <taxon>Bacteria</taxon>
        <taxon>Bacillati</taxon>
        <taxon>Actinomycetota</taxon>
        <taxon>Actinomycetes</taxon>
        <taxon>Mycobacteriales</taxon>
        <taxon>Fodinicola</taxon>
    </lineage>
</organism>
<reference evidence="1 2" key="1">
    <citation type="journal article" date="2019" name="Int. J. Syst. Evol. Microbiol.">
        <title>The Global Catalogue of Microorganisms (GCM) 10K type strain sequencing project: providing services to taxonomists for standard genome sequencing and annotation.</title>
        <authorList>
            <consortium name="The Broad Institute Genomics Platform"/>
            <consortium name="The Broad Institute Genome Sequencing Center for Infectious Disease"/>
            <person name="Wu L."/>
            <person name="Ma J."/>
        </authorList>
    </citation>
    <scope>NUCLEOTIDE SEQUENCE [LARGE SCALE GENOMIC DNA]</scope>
    <source>
        <strain evidence="1 2">JCM 14718</strain>
    </source>
</reference>
<gene>
    <name evidence="1" type="ORF">GCM10009765_47480</name>
</gene>
<protein>
    <recommendedName>
        <fullName evidence="3">Insertion element protein</fullName>
    </recommendedName>
</protein>
<proteinExistence type="predicted"/>
<dbReference type="EMBL" id="BAAANY010000019">
    <property type="protein sequence ID" value="GAA1692658.1"/>
    <property type="molecule type" value="Genomic_DNA"/>
</dbReference>
<name>A0ABN2HT02_9ACTN</name>
<sequence>MSERATPFYCPYCGDEDIRPAGEHLHTYRCDACLRTWELKFVGTNRRPATATRSIEETR</sequence>